<proteinExistence type="predicted"/>
<evidence type="ECO:0000313" key="3">
    <source>
        <dbReference type="Proteomes" id="UP001497516"/>
    </source>
</evidence>
<evidence type="ECO:0000256" key="1">
    <source>
        <dbReference type="SAM" id="MobiDB-lite"/>
    </source>
</evidence>
<accession>A0AAV2GRF5</accession>
<reference evidence="2 3" key="1">
    <citation type="submission" date="2024-04" db="EMBL/GenBank/DDBJ databases">
        <authorList>
            <person name="Fracassetti M."/>
        </authorList>
    </citation>
    <scope>NUCLEOTIDE SEQUENCE [LARGE SCALE GENOMIC DNA]</scope>
</reference>
<dbReference type="EMBL" id="OZ034822">
    <property type="protein sequence ID" value="CAL1412719.1"/>
    <property type="molecule type" value="Genomic_DNA"/>
</dbReference>
<sequence length="82" mass="9221">MRGPVLNPWPPLMVHHTYLATTTTCTQLIHDDDDDDEPPTRNDQLRDAGFSLLPPPHVGRTCLKGKSGKVDGAKREKVQYDR</sequence>
<organism evidence="2 3">
    <name type="scientific">Linum trigynum</name>
    <dbReference type="NCBI Taxonomy" id="586398"/>
    <lineage>
        <taxon>Eukaryota</taxon>
        <taxon>Viridiplantae</taxon>
        <taxon>Streptophyta</taxon>
        <taxon>Embryophyta</taxon>
        <taxon>Tracheophyta</taxon>
        <taxon>Spermatophyta</taxon>
        <taxon>Magnoliopsida</taxon>
        <taxon>eudicotyledons</taxon>
        <taxon>Gunneridae</taxon>
        <taxon>Pentapetalae</taxon>
        <taxon>rosids</taxon>
        <taxon>fabids</taxon>
        <taxon>Malpighiales</taxon>
        <taxon>Linaceae</taxon>
        <taxon>Linum</taxon>
    </lineage>
</organism>
<gene>
    <name evidence="2" type="ORF">LTRI10_LOCUS51993</name>
</gene>
<evidence type="ECO:0000313" key="2">
    <source>
        <dbReference type="EMBL" id="CAL1412719.1"/>
    </source>
</evidence>
<protein>
    <submittedName>
        <fullName evidence="2">Uncharacterized protein</fullName>
    </submittedName>
</protein>
<dbReference type="AlphaFoldDB" id="A0AAV2GRF5"/>
<name>A0AAV2GRF5_9ROSI</name>
<feature type="compositionally biased region" description="Basic and acidic residues" evidence="1">
    <location>
        <begin position="68"/>
        <end position="82"/>
    </location>
</feature>
<dbReference type="Proteomes" id="UP001497516">
    <property type="component" value="Chromosome 9"/>
</dbReference>
<feature type="region of interest" description="Disordered" evidence="1">
    <location>
        <begin position="29"/>
        <end position="82"/>
    </location>
</feature>
<keyword evidence="3" id="KW-1185">Reference proteome</keyword>